<dbReference type="GeneID" id="303172833"/>
<accession>A0A1R4FS84</accession>
<dbReference type="InterPro" id="IPR050266">
    <property type="entry name" value="AB_hydrolase_sf"/>
</dbReference>
<evidence type="ECO:0000259" key="1">
    <source>
        <dbReference type="Pfam" id="PF12697"/>
    </source>
</evidence>
<keyword evidence="2" id="KW-0378">Hydrolase</keyword>
<dbReference type="PANTHER" id="PTHR43798:SF33">
    <property type="entry name" value="HYDROLASE, PUTATIVE (AFU_ORTHOLOGUE AFUA_2G14860)-RELATED"/>
    <property type="match status" value="1"/>
</dbReference>
<dbReference type="Gene3D" id="3.40.50.1820">
    <property type="entry name" value="alpha/beta hydrolase"/>
    <property type="match status" value="1"/>
</dbReference>
<dbReference type="PRINTS" id="PR00111">
    <property type="entry name" value="ABHYDROLASE"/>
</dbReference>
<protein>
    <submittedName>
        <fullName evidence="2">Hydrolase</fullName>
    </submittedName>
</protein>
<proteinExistence type="predicted"/>
<dbReference type="EMBL" id="FUHU01000026">
    <property type="protein sequence ID" value="SJM58788.1"/>
    <property type="molecule type" value="Genomic_DNA"/>
</dbReference>
<dbReference type="OrthoDB" id="5195507at2"/>
<dbReference type="InterPro" id="IPR000639">
    <property type="entry name" value="Epox_hydrolase-like"/>
</dbReference>
<dbReference type="InterPro" id="IPR000073">
    <property type="entry name" value="AB_hydrolase_1"/>
</dbReference>
<dbReference type="Pfam" id="PF12697">
    <property type="entry name" value="Abhydrolase_6"/>
    <property type="match status" value="1"/>
</dbReference>
<dbReference type="PRINTS" id="PR00412">
    <property type="entry name" value="EPOXHYDRLASE"/>
</dbReference>
<evidence type="ECO:0000313" key="2">
    <source>
        <dbReference type="EMBL" id="SJM58788.1"/>
    </source>
</evidence>
<name>A0A1R4FS84_9MICO</name>
<dbReference type="GO" id="GO:0016787">
    <property type="term" value="F:hydrolase activity"/>
    <property type="evidence" value="ECO:0007669"/>
    <property type="project" value="UniProtKB-KW"/>
</dbReference>
<dbReference type="SUPFAM" id="SSF53474">
    <property type="entry name" value="alpha/beta-Hydrolases"/>
    <property type="match status" value="1"/>
</dbReference>
<dbReference type="AlphaFoldDB" id="A0A1R4FS84"/>
<gene>
    <name evidence="2" type="ORF">CZ674_06315</name>
</gene>
<dbReference type="Proteomes" id="UP000195787">
    <property type="component" value="Unassembled WGS sequence"/>
</dbReference>
<dbReference type="GO" id="GO:0016020">
    <property type="term" value="C:membrane"/>
    <property type="evidence" value="ECO:0007669"/>
    <property type="project" value="TreeGrafter"/>
</dbReference>
<dbReference type="RefSeq" id="WP_086991696.1">
    <property type="nucleotide sequence ID" value="NZ_FUHU01000026.1"/>
</dbReference>
<sequence>MPAVSPFQNLLDRTPIAEHEGTYAGVDTRWFAYGSPEAPALVFVHGFRGDHHGLETIAAHLPAYRVLIPDLPGFGASAAPGEDAGIEAYADWLRAFVTAEAPGRPVVGHSFGSIVTAHAAADGLEAPGIVLINPIGAPALEGPKRFASLAAIGYYRLSAALPEPLGVQLLAAPPIVRGMSVFMAKSRERDMRRWIHDQHDQHFSSFADRKSLLGAFRASVSHDVSQYAADVDVPTLLIAADRDDITPISRQHELRGMFSDAQLTVLRGTGHLVHYEQPAPAAGAIRRWLRARAL</sequence>
<feature type="domain" description="AB hydrolase-1" evidence="1">
    <location>
        <begin position="41"/>
        <end position="281"/>
    </location>
</feature>
<evidence type="ECO:0000313" key="3">
    <source>
        <dbReference type="Proteomes" id="UP000195787"/>
    </source>
</evidence>
<reference evidence="2 3" key="1">
    <citation type="submission" date="2017-02" db="EMBL/GenBank/DDBJ databases">
        <authorList>
            <person name="Peterson S.W."/>
        </authorList>
    </citation>
    <scope>NUCLEOTIDE SEQUENCE [LARGE SCALE GENOMIC DNA]</scope>
    <source>
        <strain evidence="2 3">LMG 22410</strain>
    </source>
</reference>
<dbReference type="InterPro" id="IPR029058">
    <property type="entry name" value="AB_hydrolase_fold"/>
</dbReference>
<organism evidence="2 3">
    <name type="scientific">Agrococcus casei LMG 22410</name>
    <dbReference type="NCBI Taxonomy" id="1255656"/>
    <lineage>
        <taxon>Bacteria</taxon>
        <taxon>Bacillati</taxon>
        <taxon>Actinomycetota</taxon>
        <taxon>Actinomycetes</taxon>
        <taxon>Micrococcales</taxon>
        <taxon>Microbacteriaceae</taxon>
        <taxon>Agrococcus</taxon>
    </lineage>
</organism>
<dbReference type="PANTHER" id="PTHR43798">
    <property type="entry name" value="MONOACYLGLYCEROL LIPASE"/>
    <property type="match status" value="1"/>
</dbReference>
<keyword evidence="3" id="KW-1185">Reference proteome</keyword>